<evidence type="ECO:0000256" key="1">
    <source>
        <dbReference type="ARBA" id="ARBA00005641"/>
    </source>
</evidence>
<organism evidence="7 8">
    <name type="scientific">Cutaneotrichosporon oleaginosum</name>
    <dbReference type="NCBI Taxonomy" id="879819"/>
    <lineage>
        <taxon>Eukaryota</taxon>
        <taxon>Fungi</taxon>
        <taxon>Dikarya</taxon>
        <taxon>Basidiomycota</taxon>
        <taxon>Agaricomycotina</taxon>
        <taxon>Tremellomycetes</taxon>
        <taxon>Trichosporonales</taxon>
        <taxon>Trichosporonaceae</taxon>
        <taxon>Cutaneotrichosporon</taxon>
    </lineage>
</organism>
<comment type="similarity">
    <text evidence="1 4">Belongs to the glycosyl hydrolase 5 (cellulase A) family.</text>
</comment>
<dbReference type="InterPro" id="IPR050386">
    <property type="entry name" value="Glycosyl_hydrolase_5"/>
</dbReference>
<proteinExistence type="inferred from homology"/>
<dbReference type="GO" id="GO:0009251">
    <property type="term" value="P:glucan catabolic process"/>
    <property type="evidence" value="ECO:0007669"/>
    <property type="project" value="TreeGrafter"/>
</dbReference>
<dbReference type="GO" id="GO:0005576">
    <property type="term" value="C:extracellular region"/>
    <property type="evidence" value="ECO:0007669"/>
    <property type="project" value="TreeGrafter"/>
</dbReference>
<reference evidence="7 8" key="1">
    <citation type="submission" date="2015-03" db="EMBL/GenBank/DDBJ databases">
        <title>Genomics and transcriptomics of the oil-accumulating basidiomycete yeast T. oleaginosus allow insights into substrate utilization and the diverse evolutionary trajectories of mating systems in fungi.</title>
        <authorList>
            <consortium name="DOE Joint Genome Institute"/>
            <person name="Kourist R."/>
            <person name="Kracht O."/>
            <person name="Bracharz F."/>
            <person name="Lipzen A."/>
            <person name="Nolan M."/>
            <person name="Ohm R."/>
            <person name="Grigoriev I."/>
            <person name="Sun S."/>
            <person name="Heitman J."/>
            <person name="Bruck T."/>
            <person name="Nowrousian M."/>
        </authorList>
    </citation>
    <scope>NUCLEOTIDE SEQUENCE [LARGE SCALE GENOMIC DNA]</scope>
    <source>
        <strain evidence="7 8">IBC0246</strain>
    </source>
</reference>
<keyword evidence="3 4" id="KW-0326">Glycosidase</keyword>
<dbReference type="Proteomes" id="UP000053611">
    <property type="component" value="Unassembled WGS sequence"/>
</dbReference>
<dbReference type="PANTHER" id="PTHR31297:SF42">
    <property type="entry name" value="GLYCOSIDE HYDROLASE FAMILY 5 DOMAIN-CONTAINING PROTEIN"/>
    <property type="match status" value="1"/>
</dbReference>
<evidence type="ECO:0000256" key="3">
    <source>
        <dbReference type="ARBA" id="ARBA00023295"/>
    </source>
</evidence>
<evidence type="ECO:0000313" key="8">
    <source>
        <dbReference type="Proteomes" id="UP000053611"/>
    </source>
</evidence>
<sequence length="470" mass="51985">MFALSLILVIALVAASPQPRMTHAPPHSWGNGPVRGVNIGGWLVLEPWITPSLFDGKPDWVRDETTYAKYQLGQPQPYSEIGHHWDTWITYDDFAKIADSGLNTVRIPVGFWSLIPLVDGEVFMVGAFEHLKKAVGWAKAVGLQVMLDLHGAPGGQNTWDNSGMAGVIHWYDDTRNLDRTTAALNVLMREFNRNEWAGTVTSICVLNEPNPHLSPVPAPLDFLKTFYHAAYGLIRDQSPATPAGGGIVVVLSEAYQSLEHWRGFMPAPQYQRVALDWHSYHMFEDRTLALSFEDHIKEYCGLVPQLVNSDDNLWTIVGEFTAAPTDCAGWAHNGAAAKWHAGLGSVMATPNDCASISGNPSSWTPAYRDYLTQSWETQTWVYEKAQGWVAWCWKTEAAADWSLEAGFDGGWLTRPRDLADGKRKFGVPCRGLSFENTFSDRRSSARRPATHSIALAAGGAALVALWTPHV</sequence>
<evidence type="ECO:0000313" key="7">
    <source>
        <dbReference type="EMBL" id="KLT44104.1"/>
    </source>
</evidence>
<keyword evidence="8" id="KW-1185">Reference proteome</keyword>
<dbReference type="GO" id="GO:0009986">
    <property type="term" value="C:cell surface"/>
    <property type="evidence" value="ECO:0007669"/>
    <property type="project" value="TreeGrafter"/>
</dbReference>
<dbReference type="Pfam" id="PF00150">
    <property type="entry name" value="Cellulase"/>
    <property type="match status" value="1"/>
</dbReference>
<dbReference type="STRING" id="879819.A0A0J1B8J5"/>
<dbReference type="SUPFAM" id="SSF51445">
    <property type="entry name" value="(Trans)glycosidases"/>
    <property type="match status" value="1"/>
</dbReference>
<dbReference type="GO" id="GO:0008422">
    <property type="term" value="F:beta-glucosidase activity"/>
    <property type="evidence" value="ECO:0007669"/>
    <property type="project" value="TreeGrafter"/>
</dbReference>
<keyword evidence="2 4" id="KW-0378">Hydrolase</keyword>
<evidence type="ECO:0000256" key="4">
    <source>
        <dbReference type="RuleBase" id="RU361153"/>
    </source>
</evidence>
<dbReference type="OrthoDB" id="62120at2759"/>
<evidence type="ECO:0000256" key="2">
    <source>
        <dbReference type="ARBA" id="ARBA00022801"/>
    </source>
</evidence>
<feature type="signal peptide" evidence="5">
    <location>
        <begin position="1"/>
        <end position="15"/>
    </location>
</feature>
<feature type="domain" description="Glycoside hydrolase family 5" evidence="6">
    <location>
        <begin position="83"/>
        <end position="284"/>
    </location>
</feature>
<evidence type="ECO:0000256" key="5">
    <source>
        <dbReference type="SAM" id="SignalP"/>
    </source>
</evidence>
<dbReference type="Gene3D" id="3.20.20.80">
    <property type="entry name" value="Glycosidases"/>
    <property type="match status" value="1"/>
</dbReference>
<dbReference type="AlphaFoldDB" id="A0A0J1B8J5"/>
<gene>
    <name evidence="7" type="ORF">CC85DRAFT_311326</name>
</gene>
<protein>
    <submittedName>
        <fullName evidence="7">Glycoside hydrolase</fullName>
    </submittedName>
</protein>
<feature type="chain" id="PRO_5013357186" evidence="5">
    <location>
        <begin position="16"/>
        <end position="470"/>
    </location>
</feature>
<keyword evidence="5" id="KW-0732">Signal</keyword>
<dbReference type="PANTHER" id="PTHR31297">
    <property type="entry name" value="GLUCAN ENDO-1,6-BETA-GLUCOSIDASE B"/>
    <property type="match status" value="1"/>
</dbReference>
<evidence type="ECO:0000259" key="6">
    <source>
        <dbReference type="Pfam" id="PF00150"/>
    </source>
</evidence>
<dbReference type="EMBL" id="KQ087189">
    <property type="protein sequence ID" value="KLT44104.1"/>
    <property type="molecule type" value="Genomic_DNA"/>
</dbReference>
<name>A0A0J1B8J5_9TREE</name>
<dbReference type="GeneID" id="28986552"/>
<dbReference type="InterPro" id="IPR001547">
    <property type="entry name" value="Glyco_hydro_5"/>
</dbReference>
<accession>A0A0J1B8J5</accession>
<dbReference type="InterPro" id="IPR017853">
    <property type="entry name" value="GH"/>
</dbReference>